<evidence type="ECO:0000313" key="1">
    <source>
        <dbReference type="EMBL" id="AWK13358.1"/>
    </source>
</evidence>
<dbReference type="EMBL" id="CP021659">
    <property type="protein sequence ID" value="AWK13358.1"/>
    <property type="molecule type" value="Genomic_DNA"/>
</dbReference>
<name>A0A2U8I2N2_9GAMM</name>
<reference evidence="1 2" key="1">
    <citation type="submission" date="2017-05" db="EMBL/GenBank/DDBJ databases">
        <title>Genome sequence of Candidatus Fukatsuia symbiotica and Candidatus Hamiltonella defensa from Acyrthosiphon pisum strain 5D.</title>
        <authorList>
            <person name="Patel V.A."/>
            <person name="Chevignon G."/>
            <person name="Russell J.A."/>
            <person name="Oliver K.M."/>
        </authorList>
    </citation>
    <scope>NUCLEOTIDE SEQUENCE [LARGE SCALE GENOMIC DNA]</scope>
    <source>
        <strain evidence="1 2">5D</strain>
    </source>
</reference>
<gene>
    <name evidence="1" type="ORF">CCS41_00800</name>
</gene>
<dbReference type="AlphaFoldDB" id="A0A2U8I2N2"/>
<dbReference type="Pfam" id="PF07023">
    <property type="entry name" value="DUF1315"/>
    <property type="match status" value="1"/>
</dbReference>
<proteinExistence type="predicted"/>
<keyword evidence="2" id="KW-1185">Reference proteome</keyword>
<dbReference type="RefSeq" id="WP_072550394.1">
    <property type="nucleotide sequence ID" value="NZ_CP021659.1"/>
</dbReference>
<dbReference type="STRING" id="1878942.GCA_900128755_00571"/>
<sequence>MELDDLIASITPEIYQRLLQAVELGKWSDGNVLTSTQKENSLQMIMLWQARYNHEAQHMSIGTDGQMVIKSKQELQQQFTHPMLIKLKPQ</sequence>
<organism evidence="1 2">
    <name type="scientific">Candidatus Fukatsuia symbiotica</name>
    <dbReference type="NCBI Taxonomy" id="1878942"/>
    <lineage>
        <taxon>Bacteria</taxon>
        <taxon>Pseudomonadati</taxon>
        <taxon>Pseudomonadota</taxon>
        <taxon>Gammaproteobacteria</taxon>
        <taxon>Enterobacterales</taxon>
        <taxon>Yersiniaceae</taxon>
        <taxon>Candidatus Fukatsuia</taxon>
    </lineage>
</organism>
<dbReference type="KEGG" id="fsm:CCS41_00800"/>
<evidence type="ECO:0000313" key="2">
    <source>
        <dbReference type="Proteomes" id="UP000261875"/>
    </source>
</evidence>
<accession>A0A2U8I2N2</accession>
<protein>
    <submittedName>
        <fullName evidence="1">Transcriptional regulator</fullName>
    </submittedName>
</protein>
<dbReference type="OrthoDB" id="5616307at2"/>
<dbReference type="Proteomes" id="UP000261875">
    <property type="component" value="Chromosome"/>
</dbReference>
<dbReference type="InterPro" id="IPR009749">
    <property type="entry name" value="DUF1315"/>
</dbReference>